<dbReference type="InterPro" id="IPR029058">
    <property type="entry name" value="AB_hydrolase_fold"/>
</dbReference>
<dbReference type="STRING" id="915059.NH26_24205"/>
<dbReference type="InterPro" id="IPR050300">
    <property type="entry name" value="GDXG_lipolytic_enzyme"/>
</dbReference>
<keyword evidence="2" id="KW-0378">Hydrolase</keyword>
<keyword evidence="7" id="KW-1185">Reference proteome</keyword>
<protein>
    <submittedName>
        <fullName evidence="6">Peptidase S9</fullName>
    </submittedName>
</protein>
<feature type="domain" description="BD-FAE-like" evidence="5">
    <location>
        <begin position="47"/>
        <end position="158"/>
    </location>
</feature>
<dbReference type="InterPro" id="IPR002925">
    <property type="entry name" value="Dienelactn_hydro"/>
</dbReference>
<dbReference type="RefSeq" id="WP_044217289.1">
    <property type="nucleotide sequence ID" value="NZ_JRYR02000002.1"/>
</dbReference>
<gene>
    <name evidence="6" type="ORF">NH26_24205</name>
</gene>
<evidence type="ECO:0000313" key="7">
    <source>
        <dbReference type="Proteomes" id="UP000179797"/>
    </source>
</evidence>
<dbReference type="InterPro" id="IPR049492">
    <property type="entry name" value="BD-FAE-like_dom"/>
</dbReference>
<evidence type="ECO:0000259" key="5">
    <source>
        <dbReference type="Pfam" id="PF20434"/>
    </source>
</evidence>
<feature type="domain" description="Dienelactone hydrolase" evidence="4">
    <location>
        <begin position="198"/>
        <end position="257"/>
    </location>
</feature>
<comment type="caution">
    <text evidence="6">The sequence shown here is derived from an EMBL/GenBank/DDBJ whole genome shotgun (WGS) entry which is preliminary data.</text>
</comment>
<keyword evidence="3" id="KW-0732">Signal</keyword>
<evidence type="ECO:0000256" key="3">
    <source>
        <dbReference type="SAM" id="SignalP"/>
    </source>
</evidence>
<sequence>MKRSVVLLCCILSITLQCKSVFGGNPLSKIVTYKTIDEVALKLHFFYPPNHKKSDQATAILLFHGGGWYSGTPEQFYPQSQYFASRGLVAVSVQYRVNKTNGTTPKECVKDGKSAMRWLKIHAKEYGIDPDQILAGGGSAGGHIAAALATVKGFNEEVEDPSVSCRPSALVLFNPVLHNGEEGYGFGRVKDYWEAFSPFHNIDKNTPPTLLLVGTEDTFFPPHLAKEFQKNMKTNGVRCDLKLYEGQEHGFFNKGKNPEMFKETLLESDRFLTSLGYLQPLPSSSF</sequence>
<evidence type="ECO:0000256" key="2">
    <source>
        <dbReference type="ARBA" id="ARBA00022801"/>
    </source>
</evidence>
<organism evidence="6 7">
    <name type="scientific">Flammeovirga pacifica</name>
    <dbReference type="NCBI Taxonomy" id="915059"/>
    <lineage>
        <taxon>Bacteria</taxon>
        <taxon>Pseudomonadati</taxon>
        <taxon>Bacteroidota</taxon>
        <taxon>Cytophagia</taxon>
        <taxon>Cytophagales</taxon>
        <taxon>Flammeovirgaceae</taxon>
        <taxon>Flammeovirga</taxon>
    </lineage>
</organism>
<evidence type="ECO:0000256" key="1">
    <source>
        <dbReference type="ARBA" id="ARBA00010515"/>
    </source>
</evidence>
<evidence type="ECO:0000313" key="6">
    <source>
        <dbReference type="EMBL" id="OHX64673.1"/>
    </source>
</evidence>
<dbReference type="Proteomes" id="UP000179797">
    <property type="component" value="Unassembled WGS sequence"/>
</dbReference>
<feature type="signal peptide" evidence="3">
    <location>
        <begin position="1"/>
        <end position="18"/>
    </location>
</feature>
<proteinExistence type="inferred from homology"/>
<reference evidence="6 7" key="1">
    <citation type="journal article" date="2012" name="Int. J. Syst. Evol. Microbiol.">
        <title>Flammeovirga pacifica sp. nov., isolated from deep-sea sediment.</title>
        <authorList>
            <person name="Xu H."/>
            <person name="Fu Y."/>
            <person name="Yang N."/>
            <person name="Ding Z."/>
            <person name="Lai Q."/>
            <person name="Zeng R."/>
        </authorList>
    </citation>
    <scope>NUCLEOTIDE SEQUENCE [LARGE SCALE GENOMIC DNA]</scope>
    <source>
        <strain evidence="7">DSM 24597 / LMG 26175 / WPAGA1</strain>
    </source>
</reference>
<accession>A0A1S1YUX8</accession>
<dbReference type="EMBL" id="JRYR02000002">
    <property type="protein sequence ID" value="OHX64673.1"/>
    <property type="molecule type" value="Genomic_DNA"/>
</dbReference>
<comment type="similarity">
    <text evidence="1">Belongs to the 'GDXG' lipolytic enzyme family.</text>
</comment>
<dbReference type="AlphaFoldDB" id="A0A1S1YUX8"/>
<dbReference type="PANTHER" id="PTHR48081">
    <property type="entry name" value="AB HYDROLASE SUPERFAMILY PROTEIN C4A8.06C"/>
    <property type="match status" value="1"/>
</dbReference>
<evidence type="ECO:0000259" key="4">
    <source>
        <dbReference type="Pfam" id="PF01738"/>
    </source>
</evidence>
<dbReference type="Gene3D" id="3.40.50.1820">
    <property type="entry name" value="alpha/beta hydrolase"/>
    <property type="match status" value="1"/>
</dbReference>
<dbReference type="GO" id="GO:0004806">
    <property type="term" value="F:triacylglycerol lipase activity"/>
    <property type="evidence" value="ECO:0007669"/>
    <property type="project" value="TreeGrafter"/>
</dbReference>
<dbReference type="Pfam" id="PF20434">
    <property type="entry name" value="BD-FAE"/>
    <property type="match status" value="1"/>
</dbReference>
<dbReference type="SUPFAM" id="SSF53474">
    <property type="entry name" value="alpha/beta-Hydrolases"/>
    <property type="match status" value="1"/>
</dbReference>
<name>A0A1S1YUX8_FLAPC</name>
<dbReference type="PANTHER" id="PTHR48081:SF30">
    <property type="entry name" value="ACETYL-HYDROLASE LIPR-RELATED"/>
    <property type="match status" value="1"/>
</dbReference>
<dbReference type="Pfam" id="PF01738">
    <property type="entry name" value="DLH"/>
    <property type="match status" value="1"/>
</dbReference>
<feature type="chain" id="PRO_5010211295" evidence="3">
    <location>
        <begin position="19"/>
        <end position="286"/>
    </location>
</feature>
<dbReference type="OrthoDB" id="9777975at2"/>